<dbReference type="GO" id="GO:0050661">
    <property type="term" value="F:NADP binding"/>
    <property type="evidence" value="ECO:0007669"/>
    <property type="project" value="TreeGrafter"/>
</dbReference>
<comment type="similarity">
    <text evidence="3 12">Belongs to the ketopantoate reductase family.</text>
</comment>
<keyword evidence="6" id="KW-0963">Cytoplasm</keyword>
<dbReference type="FunFam" id="1.10.1040.10:FF:000014">
    <property type="entry name" value="2-dehydropantoate 2-reductase"/>
    <property type="match status" value="1"/>
</dbReference>
<evidence type="ECO:0000259" key="14">
    <source>
        <dbReference type="Pfam" id="PF08546"/>
    </source>
</evidence>
<dbReference type="GO" id="GO:0015940">
    <property type="term" value="P:pantothenate biosynthetic process"/>
    <property type="evidence" value="ECO:0007669"/>
    <property type="project" value="UniProtKB-KW"/>
</dbReference>
<evidence type="ECO:0000256" key="7">
    <source>
        <dbReference type="ARBA" id="ARBA00022655"/>
    </source>
</evidence>
<feature type="domain" description="Ketopantoate reductase N-terminal" evidence="13">
    <location>
        <begin position="3"/>
        <end position="142"/>
    </location>
</feature>
<comment type="pathway">
    <text evidence="2 12">Cofactor biosynthesis; (R)-pantothenate biosynthesis; (R)-pantoate from 3-methyl-2-oxobutanoate: step 2/2.</text>
</comment>
<dbReference type="InterPro" id="IPR013328">
    <property type="entry name" value="6PGD_dom2"/>
</dbReference>
<dbReference type="PANTHER" id="PTHR43765:SF2">
    <property type="entry name" value="2-DEHYDROPANTOATE 2-REDUCTASE"/>
    <property type="match status" value="1"/>
</dbReference>
<name>A0AAP9H3B3_9GAMM</name>
<sequence>MKITVLGCGALGQVWLAALARQGHDVQGWLRVPQPYCSVNVIDPEGNVSNHTFIANDPLFLAESQLLLVTLKAPQVSPAVKNLQSVLPAHAPILLLHNGMGTLEELKDVQQPLLRGITTHAAMRDGTVIKHVAQGITHIGPASRESEAMSDIADILHQALPDVAWHNNIASACWRKLAVNCVINPMTVEHDCQNGALRAWPEQIAKLCEEIAWVMEREGQHIAVDNLRDIIYDVIDTTAANVSSMLQDVRAQRQTEIDYITGYLLRRARAQGIALPENTRLYDLIKRKESQYEHERIGSGLPGTWQ</sequence>
<keyword evidence="9 12" id="KW-0560">Oxidoreductase</keyword>
<dbReference type="GO" id="GO:0005737">
    <property type="term" value="C:cytoplasm"/>
    <property type="evidence" value="ECO:0007669"/>
    <property type="project" value="UniProtKB-SubCell"/>
</dbReference>
<evidence type="ECO:0000256" key="1">
    <source>
        <dbReference type="ARBA" id="ARBA00004496"/>
    </source>
</evidence>
<dbReference type="SUPFAM" id="SSF48179">
    <property type="entry name" value="6-phosphogluconate dehydrogenase C-terminal domain-like"/>
    <property type="match status" value="1"/>
</dbReference>
<evidence type="ECO:0000313" key="17">
    <source>
        <dbReference type="Proteomes" id="UP000424872"/>
    </source>
</evidence>
<evidence type="ECO:0000259" key="13">
    <source>
        <dbReference type="Pfam" id="PF02558"/>
    </source>
</evidence>
<dbReference type="InterPro" id="IPR008927">
    <property type="entry name" value="6-PGluconate_DH-like_C_sf"/>
</dbReference>
<accession>A0AAP9H3B3</accession>
<dbReference type="FunFam" id="3.40.50.720:FF:000162">
    <property type="entry name" value="2-dehydropantoate 2-reductase"/>
    <property type="match status" value="1"/>
</dbReference>
<dbReference type="KEGG" id="ppho:CTZ24_04805"/>
<dbReference type="NCBIfam" id="NF005087">
    <property type="entry name" value="PRK06522.1-1"/>
    <property type="match status" value="1"/>
</dbReference>
<evidence type="ECO:0000256" key="2">
    <source>
        <dbReference type="ARBA" id="ARBA00004994"/>
    </source>
</evidence>
<dbReference type="InterPro" id="IPR013332">
    <property type="entry name" value="KPR_N"/>
</dbReference>
<evidence type="ECO:0000256" key="5">
    <source>
        <dbReference type="ARBA" id="ARBA00019465"/>
    </source>
</evidence>
<dbReference type="Proteomes" id="UP000424872">
    <property type="component" value="Chromosome"/>
</dbReference>
<keyword evidence="8 12" id="KW-0521">NADP</keyword>
<evidence type="ECO:0000256" key="6">
    <source>
        <dbReference type="ARBA" id="ARBA00022490"/>
    </source>
</evidence>
<dbReference type="InterPro" id="IPR013752">
    <property type="entry name" value="KPA_reductase"/>
</dbReference>
<dbReference type="SUPFAM" id="SSF51735">
    <property type="entry name" value="NAD(P)-binding Rossmann-fold domains"/>
    <property type="match status" value="1"/>
</dbReference>
<dbReference type="InterPro" id="IPR050838">
    <property type="entry name" value="Ketopantoate_reductase"/>
</dbReference>
<dbReference type="GO" id="GO:0008677">
    <property type="term" value="F:2-dehydropantoate 2-reductase activity"/>
    <property type="evidence" value="ECO:0007669"/>
    <property type="project" value="UniProtKB-EC"/>
</dbReference>
<keyword evidence="18" id="KW-1185">Reference proteome</keyword>
<dbReference type="Gene3D" id="1.10.1040.10">
    <property type="entry name" value="N-(1-d-carboxylethyl)-l-norvaline Dehydrogenase, domain 2"/>
    <property type="match status" value="1"/>
</dbReference>
<evidence type="ECO:0000256" key="4">
    <source>
        <dbReference type="ARBA" id="ARBA00013014"/>
    </source>
</evidence>
<evidence type="ECO:0000256" key="9">
    <source>
        <dbReference type="ARBA" id="ARBA00023002"/>
    </source>
</evidence>
<feature type="domain" description="Ketopantoate reductase C-terminal" evidence="14">
    <location>
        <begin position="168"/>
        <end position="289"/>
    </location>
</feature>
<dbReference type="AlphaFoldDB" id="A0AAP9H3B3"/>
<organism evidence="16 17">
    <name type="scientific">Pantoea phytobeneficialis</name>
    <dbReference type="NCBI Taxonomy" id="2052056"/>
    <lineage>
        <taxon>Bacteria</taxon>
        <taxon>Pseudomonadati</taxon>
        <taxon>Pseudomonadota</taxon>
        <taxon>Gammaproteobacteria</taxon>
        <taxon>Enterobacterales</taxon>
        <taxon>Erwiniaceae</taxon>
        <taxon>Pantoea</taxon>
    </lineage>
</organism>
<evidence type="ECO:0000313" key="15">
    <source>
        <dbReference type="EMBL" id="MDO6407313.1"/>
    </source>
</evidence>
<dbReference type="EC" id="1.1.1.169" evidence="4 12"/>
<protein>
    <recommendedName>
        <fullName evidence="5 12">2-dehydropantoate 2-reductase</fullName>
        <ecNumber evidence="4 12">1.1.1.169</ecNumber>
    </recommendedName>
    <alternativeName>
        <fullName evidence="10 12">Ketopantoate reductase</fullName>
    </alternativeName>
</protein>
<dbReference type="PANTHER" id="PTHR43765">
    <property type="entry name" value="2-DEHYDROPANTOATE 2-REDUCTASE-RELATED"/>
    <property type="match status" value="1"/>
</dbReference>
<dbReference type="EMBL" id="JAUOOM010000010">
    <property type="protein sequence ID" value="MDO6407313.1"/>
    <property type="molecule type" value="Genomic_DNA"/>
</dbReference>
<dbReference type="Gene3D" id="3.40.50.720">
    <property type="entry name" value="NAD(P)-binding Rossmann-like Domain"/>
    <property type="match status" value="1"/>
</dbReference>
<evidence type="ECO:0000256" key="10">
    <source>
        <dbReference type="ARBA" id="ARBA00032024"/>
    </source>
</evidence>
<evidence type="ECO:0000256" key="8">
    <source>
        <dbReference type="ARBA" id="ARBA00022857"/>
    </source>
</evidence>
<dbReference type="Pfam" id="PF08546">
    <property type="entry name" value="ApbA_C"/>
    <property type="match status" value="1"/>
</dbReference>
<evidence type="ECO:0000256" key="12">
    <source>
        <dbReference type="RuleBase" id="RU362068"/>
    </source>
</evidence>
<proteinExistence type="inferred from homology"/>
<keyword evidence="7 12" id="KW-0566">Pantothenate biosynthesis</keyword>
<dbReference type="Pfam" id="PF02558">
    <property type="entry name" value="ApbA"/>
    <property type="match status" value="1"/>
</dbReference>
<dbReference type="InterPro" id="IPR003710">
    <property type="entry name" value="ApbA"/>
</dbReference>
<dbReference type="InterPro" id="IPR036291">
    <property type="entry name" value="NAD(P)-bd_dom_sf"/>
</dbReference>
<comment type="catalytic activity">
    <reaction evidence="11 12">
        <text>(R)-pantoate + NADP(+) = 2-dehydropantoate + NADPH + H(+)</text>
        <dbReference type="Rhea" id="RHEA:16233"/>
        <dbReference type="ChEBI" id="CHEBI:11561"/>
        <dbReference type="ChEBI" id="CHEBI:15378"/>
        <dbReference type="ChEBI" id="CHEBI:15980"/>
        <dbReference type="ChEBI" id="CHEBI:57783"/>
        <dbReference type="ChEBI" id="CHEBI:58349"/>
        <dbReference type="EC" id="1.1.1.169"/>
    </reaction>
</comment>
<dbReference type="EMBL" id="CP024636">
    <property type="protein sequence ID" value="QGR05768.1"/>
    <property type="molecule type" value="Genomic_DNA"/>
</dbReference>
<dbReference type="NCBIfam" id="TIGR00745">
    <property type="entry name" value="apbA_panE"/>
    <property type="match status" value="1"/>
</dbReference>
<dbReference type="RefSeq" id="WP_021185854.1">
    <property type="nucleotide sequence ID" value="NZ_CP024636.1"/>
</dbReference>
<evidence type="ECO:0000256" key="11">
    <source>
        <dbReference type="ARBA" id="ARBA00048793"/>
    </source>
</evidence>
<reference evidence="17" key="1">
    <citation type="submission" date="2017-11" db="EMBL/GenBank/DDBJ databases">
        <title>Genome sequence of Pantoea sp. MSR2.</title>
        <authorList>
            <person name="Nascimento F.X."/>
        </authorList>
    </citation>
    <scope>NUCLEOTIDE SEQUENCE [LARGE SCALE GENOMIC DNA]</scope>
    <source>
        <strain evidence="17">MSR2</strain>
    </source>
</reference>
<dbReference type="Proteomes" id="UP001171299">
    <property type="component" value="Unassembled WGS sequence"/>
</dbReference>
<reference evidence="16" key="2">
    <citation type="journal article" date="2020" name="Environ. Microbiol.">
        <title>The extreme plant-growth-promoting properties of Pantoea phytobeneficialis MSR2 revealed by functional and genomic analysis.</title>
        <authorList>
            <person name="Nascimento F.X."/>
            <person name="Hernandez A.G."/>
            <person name="Glick B.R."/>
            <person name="Rossi M.J."/>
        </authorList>
    </citation>
    <scope>NUCLEOTIDE SEQUENCE</scope>
    <source>
        <strain evidence="16">MSR2</strain>
    </source>
</reference>
<evidence type="ECO:0000313" key="18">
    <source>
        <dbReference type="Proteomes" id="UP001171299"/>
    </source>
</evidence>
<evidence type="ECO:0000256" key="3">
    <source>
        <dbReference type="ARBA" id="ARBA00007870"/>
    </source>
</evidence>
<gene>
    <name evidence="15" type="primary">panE</name>
    <name evidence="16" type="ORF">CTZ24_04805</name>
    <name evidence="15" type="ORF">Q3404_12070</name>
</gene>
<reference evidence="15" key="3">
    <citation type="submission" date="2023-07" db="EMBL/GenBank/DDBJ databases">
        <title>The extreme plant-growth-promoting properties of Pantoea phytobeneficialis PF55 revealed by functional and genomic analysis.</title>
        <authorList>
            <person name="Nascimento F.X."/>
            <person name="Marcio R.J."/>
        </authorList>
    </citation>
    <scope>NUCLEOTIDE SEQUENCE</scope>
    <source>
        <strain evidence="15">PF55</strain>
    </source>
</reference>
<comment type="function">
    <text evidence="12">Catalyzes the NADPH-dependent reduction of ketopantoate into pantoic acid.</text>
</comment>
<comment type="subcellular location">
    <subcellularLocation>
        <location evidence="1">Cytoplasm</location>
    </subcellularLocation>
</comment>
<evidence type="ECO:0000313" key="16">
    <source>
        <dbReference type="EMBL" id="QGR05768.1"/>
    </source>
</evidence>